<dbReference type="InterPro" id="IPR006439">
    <property type="entry name" value="HAD-SF_hydro_IA"/>
</dbReference>
<dbReference type="Proteomes" id="UP000076967">
    <property type="component" value="Unassembled WGS sequence"/>
</dbReference>
<dbReference type="PRINTS" id="PR00413">
    <property type="entry name" value="HADHALOGNASE"/>
</dbReference>
<evidence type="ECO:0000313" key="5">
    <source>
        <dbReference type="EMBL" id="OAB41443.1"/>
    </source>
</evidence>
<organism evidence="5 6">
    <name type="scientific">Paenibacillus glacialis</name>
    <dbReference type="NCBI Taxonomy" id="494026"/>
    <lineage>
        <taxon>Bacteria</taxon>
        <taxon>Bacillati</taxon>
        <taxon>Bacillota</taxon>
        <taxon>Bacilli</taxon>
        <taxon>Bacillales</taxon>
        <taxon>Paenibacillaceae</taxon>
        <taxon>Paenibacillus</taxon>
    </lineage>
</organism>
<reference evidence="5 6" key="1">
    <citation type="submission" date="2016-03" db="EMBL/GenBank/DDBJ databases">
        <title>Draft genome sequence of Paenibacillus glacialis DSM 22343.</title>
        <authorList>
            <person name="Shin S.-K."/>
            <person name="Yi H."/>
        </authorList>
    </citation>
    <scope>NUCLEOTIDE SEQUENCE [LARGE SCALE GENOMIC DNA]</scope>
    <source>
        <strain evidence="5 6">DSM 22343</strain>
    </source>
</reference>
<dbReference type="NCBIfam" id="TIGR01549">
    <property type="entry name" value="HAD-SF-IA-v1"/>
    <property type="match status" value="1"/>
</dbReference>
<keyword evidence="4" id="KW-0460">Magnesium</keyword>
<dbReference type="PANTHER" id="PTHR46470">
    <property type="entry name" value="N-ACYLNEURAMINATE-9-PHOSPHATASE"/>
    <property type="match status" value="1"/>
</dbReference>
<dbReference type="SUPFAM" id="SSF56784">
    <property type="entry name" value="HAD-like"/>
    <property type="match status" value="1"/>
</dbReference>
<keyword evidence="2" id="KW-0479">Metal-binding</keyword>
<dbReference type="InterPro" id="IPR041492">
    <property type="entry name" value="HAD_2"/>
</dbReference>
<evidence type="ECO:0000256" key="2">
    <source>
        <dbReference type="ARBA" id="ARBA00022723"/>
    </source>
</evidence>
<dbReference type="SFLD" id="SFLDS00003">
    <property type="entry name" value="Haloacid_Dehalogenase"/>
    <property type="match status" value="1"/>
</dbReference>
<dbReference type="InterPro" id="IPR051400">
    <property type="entry name" value="HAD-like_hydrolase"/>
</dbReference>
<dbReference type="InterPro" id="IPR023214">
    <property type="entry name" value="HAD_sf"/>
</dbReference>
<sequence>MGLERLHLHIKAIIFDLDNTLMDRDTTFRKYSEQFVNDHLGHLDPLTQAEIVADLKVRDADGYRNKQEFFEEMVECLPWQNRLTACEIESYYNTHYMTHACKMDYVDEVLAYCQRQGYLMAIMTNGKHHIQYGKMGLLQLGEQFHTVIVSEDAGMKKPDRRIYQMALDKLEVEAENTVFVGDHPRNDIWGANQVGIRGIWLRRYHGWDDSLGIKPWKTIDQLNELLGII</sequence>
<dbReference type="GO" id="GO:0044281">
    <property type="term" value="P:small molecule metabolic process"/>
    <property type="evidence" value="ECO:0007669"/>
    <property type="project" value="UniProtKB-ARBA"/>
</dbReference>
<dbReference type="Pfam" id="PF13419">
    <property type="entry name" value="HAD_2"/>
    <property type="match status" value="1"/>
</dbReference>
<dbReference type="EMBL" id="LVJH01000029">
    <property type="protein sequence ID" value="OAB41443.1"/>
    <property type="molecule type" value="Genomic_DNA"/>
</dbReference>
<comment type="caution">
    <text evidence="5">The sequence shown here is derived from an EMBL/GenBank/DDBJ whole genome shotgun (WGS) entry which is preliminary data.</text>
</comment>
<dbReference type="InterPro" id="IPR036412">
    <property type="entry name" value="HAD-like_sf"/>
</dbReference>
<dbReference type="NCBIfam" id="TIGR01509">
    <property type="entry name" value="HAD-SF-IA-v3"/>
    <property type="match status" value="1"/>
</dbReference>
<keyword evidence="3 5" id="KW-0378">Hydrolase</keyword>
<dbReference type="Gene3D" id="1.10.150.520">
    <property type="match status" value="1"/>
</dbReference>
<protein>
    <submittedName>
        <fullName evidence="5">Hydrolase</fullName>
    </submittedName>
</protein>
<gene>
    <name evidence="5" type="ORF">PGLA_16725</name>
</gene>
<evidence type="ECO:0000313" key="6">
    <source>
        <dbReference type="Proteomes" id="UP000076967"/>
    </source>
</evidence>
<dbReference type="Gene3D" id="3.40.50.1000">
    <property type="entry name" value="HAD superfamily/HAD-like"/>
    <property type="match status" value="1"/>
</dbReference>
<dbReference type="GO" id="GO:0046872">
    <property type="term" value="F:metal ion binding"/>
    <property type="evidence" value="ECO:0007669"/>
    <property type="project" value="UniProtKB-KW"/>
</dbReference>
<dbReference type="STRING" id="494026.PGLA_16725"/>
<accession>A0A162MB33</accession>
<keyword evidence="6" id="KW-1185">Reference proteome</keyword>
<dbReference type="SFLD" id="SFLDG01129">
    <property type="entry name" value="C1.5:_HAD__Beta-PGM__Phosphata"/>
    <property type="match status" value="1"/>
</dbReference>
<evidence type="ECO:0000256" key="4">
    <source>
        <dbReference type="ARBA" id="ARBA00022842"/>
    </source>
</evidence>
<proteinExistence type="predicted"/>
<dbReference type="PANTHER" id="PTHR46470:SF2">
    <property type="entry name" value="GLYCERALDEHYDE 3-PHOSPHATE PHOSPHATASE"/>
    <property type="match status" value="1"/>
</dbReference>
<dbReference type="AlphaFoldDB" id="A0A162MB33"/>
<name>A0A162MB33_9BACL</name>
<comment type="cofactor">
    <cofactor evidence="1">
        <name>Mg(2+)</name>
        <dbReference type="ChEBI" id="CHEBI:18420"/>
    </cofactor>
</comment>
<dbReference type="GO" id="GO:0016791">
    <property type="term" value="F:phosphatase activity"/>
    <property type="evidence" value="ECO:0007669"/>
    <property type="project" value="TreeGrafter"/>
</dbReference>
<evidence type="ECO:0000256" key="1">
    <source>
        <dbReference type="ARBA" id="ARBA00001946"/>
    </source>
</evidence>
<evidence type="ECO:0000256" key="3">
    <source>
        <dbReference type="ARBA" id="ARBA00022801"/>
    </source>
</evidence>